<name>A0ACA9NWG8_9GLOM</name>
<accession>A0ACA9NWG8</accession>
<proteinExistence type="predicted"/>
<evidence type="ECO:0000313" key="2">
    <source>
        <dbReference type="Proteomes" id="UP000789366"/>
    </source>
</evidence>
<dbReference type="EMBL" id="CAJVPW010016581">
    <property type="protein sequence ID" value="CAG8671174.1"/>
    <property type="molecule type" value="Genomic_DNA"/>
</dbReference>
<comment type="caution">
    <text evidence="1">The sequence shown here is derived from an EMBL/GenBank/DDBJ whole genome shotgun (WGS) entry which is preliminary data.</text>
</comment>
<evidence type="ECO:0000313" key="1">
    <source>
        <dbReference type="EMBL" id="CAG8671174.1"/>
    </source>
</evidence>
<gene>
    <name evidence="1" type="ORF">SPELUC_LOCUS9672</name>
</gene>
<protein>
    <submittedName>
        <fullName evidence="1">9695_t:CDS:1</fullName>
    </submittedName>
</protein>
<keyword evidence="2" id="KW-1185">Reference proteome</keyword>
<dbReference type="Proteomes" id="UP000789366">
    <property type="component" value="Unassembled WGS sequence"/>
</dbReference>
<reference evidence="1" key="1">
    <citation type="submission" date="2021-06" db="EMBL/GenBank/DDBJ databases">
        <authorList>
            <person name="Kallberg Y."/>
            <person name="Tangrot J."/>
            <person name="Rosling A."/>
        </authorList>
    </citation>
    <scope>NUCLEOTIDE SEQUENCE</scope>
    <source>
        <strain evidence="1">28 12/20/2015</strain>
    </source>
</reference>
<organism evidence="1 2">
    <name type="scientific">Cetraspora pellucida</name>
    <dbReference type="NCBI Taxonomy" id="1433469"/>
    <lineage>
        <taxon>Eukaryota</taxon>
        <taxon>Fungi</taxon>
        <taxon>Fungi incertae sedis</taxon>
        <taxon>Mucoromycota</taxon>
        <taxon>Glomeromycotina</taxon>
        <taxon>Glomeromycetes</taxon>
        <taxon>Diversisporales</taxon>
        <taxon>Gigasporaceae</taxon>
        <taxon>Cetraspora</taxon>
    </lineage>
</organism>
<sequence length="403" mass="45774">MNSMNLLASDGTIVGVAVLHEESNQFHGTSIPPSYCVLSLSKCISPYPLEIPDPFENYTDLSQLNQELSLSINNNKEFSDHNLAEPSIIQGFATRLGHTDRNMGLITRADIICRRAGTASNKSTELRNTRSVAIGCPFKVTVLVIFDPGYRKLSNNEKAQIQVLHNNGVPIPTIINMLTEEYSRYIHSKDVYNALNYQARDRIKGLSQVAELLNNLQNKDKYKITYSVKNNRLHSLFFTTSDSLMTFEHYSEVILMDSTYKTNRFGMPLLLISGVDAMGITFLIASRLISDETVLSFCWVLQQLKQIAGNTIINKIQTILTDKDLVLLSSICNELSHVKHQLCIWHLEQNLIKNLTKKLGNKFTAFSKDFKTTMIQNTEELFKPSWDQLLIMYPEVESYMNEQ</sequence>